<dbReference type="AlphaFoldDB" id="A0AA34RDS4"/>
<dbReference type="KEGG" id="cpm:G5S_0963"/>
<evidence type="ECO:0000313" key="2">
    <source>
        <dbReference type="Proteomes" id="UP000008305"/>
    </source>
</evidence>
<accession>A0AA34RDS4</accession>
<dbReference type="EMBL" id="CP002608">
    <property type="protein sequence ID" value="AEB41887.1"/>
    <property type="molecule type" value="Genomic_DNA"/>
</dbReference>
<reference evidence="1 2" key="1">
    <citation type="journal article" date="2011" name="J. Bacteriol.">
        <title>Genome sequence of the obligate intracellular animal pathogen Chlamydia pecorum E58.</title>
        <authorList>
            <person name="Mojica S."/>
            <person name="Huot Creasy H."/>
            <person name="Daugherty S."/>
            <person name="Read T.D."/>
            <person name="Kim T."/>
            <person name="Kaltenboeck B."/>
            <person name="Bavoil P."/>
            <person name="Myers G.S."/>
        </authorList>
    </citation>
    <scope>NUCLEOTIDE SEQUENCE [LARGE SCALE GENOMIC DNA]</scope>
    <source>
        <strain evidence="1 2">E58</strain>
    </source>
</reference>
<name>A0AA34RDS4_CHLPE</name>
<proteinExistence type="predicted"/>
<dbReference type="Proteomes" id="UP000008305">
    <property type="component" value="Chromosome"/>
</dbReference>
<sequence>MNKQKAIIQERTQETLSLKILETLKLINILAKISLGTKSDSSVQLPEHLDKALQSKLLNLEADLETFKHSITEELTSLKSLIEQSITFSLRSQDQVLRSVLAEIYKKFPMIHEGTILKDLDMGNKAILNLTTPETLTISCAASTYYVKEKLQPLEKKLQEIENKIPQKDTLGKTLEFSPLGDVNLNGHRLSGLAFPEADSDAISREYLEQYLQDLDLQLPKKDFRPKTLSRKTNLLYTLGINSKLKNSLPVDLLLQGLVGFVWHAETSSHQGYFPFDSIKHKQTQEEMLNFVLSPRELLGAHPGTYTWAFTLQALIPSFLNLSHPKIHICAKYQNSPWASLQEELSSKHTQAIDLHVKGKKYFGGQSFDIVELSAENPQHCQKFLVPPNCRGFSLEIKNTLQDQENHPVDLYVLHATHSCYWEAF</sequence>
<keyword evidence="2" id="KW-1185">Reference proteome</keyword>
<dbReference type="RefSeq" id="WP_013712965.1">
    <property type="nucleotide sequence ID" value="NC_015408.1"/>
</dbReference>
<evidence type="ECO:0000313" key="1">
    <source>
        <dbReference type="EMBL" id="AEB41887.1"/>
    </source>
</evidence>
<protein>
    <submittedName>
        <fullName evidence="1">Uncharacterized protein</fullName>
    </submittedName>
</protein>
<gene>
    <name evidence="1" type="ordered locus">G5S_0963</name>
</gene>
<organism evidence="1 2">
    <name type="scientific">Chlamydia pecorum (strain ATCC VR-628 / DSM 29919 / E58)</name>
    <name type="common">Chlamydophila pecorum</name>
    <dbReference type="NCBI Taxonomy" id="331635"/>
    <lineage>
        <taxon>Bacteria</taxon>
        <taxon>Pseudomonadati</taxon>
        <taxon>Chlamydiota</taxon>
        <taxon>Chlamydiia</taxon>
        <taxon>Chlamydiales</taxon>
        <taxon>Chlamydiaceae</taxon>
        <taxon>Chlamydia/Chlamydophila group</taxon>
        <taxon>Chlamydia</taxon>
    </lineage>
</organism>